<protein>
    <submittedName>
        <fullName evidence="2">Uncharacterized protein</fullName>
    </submittedName>
</protein>
<evidence type="ECO:0000256" key="1">
    <source>
        <dbReference type="SAM" id="MobiDB-lite"/>
    </source>
</evidence>
<feature type="non-terminal residue" evidence="2">
    <location>
        <position position="100"/>
    </location>
</feature>
<proteinExistence type="predicted"/>
<dbReference type="AlphaFoldDB" id="A0A132A1F2"/>
<name>A0A132A1F2_SARSC</name>
<feature type="region of interest" description="Disordered" evidence="1">
    <location>
        <begin position="54"/>
        <end position="100"/>
    </location>
</feature>
<dbReference type="VEuPathDB" id="VectorBase:SSCA001244"/>
<sequence>MRWVIPDVPQRLRQQMQQHAYLNNELLLQQEYHRAKKLSNSKELEKIYFDRLRSHSSAEQQSIRSRATNDTDHDASEQRAMQHNQPIVTTITLPTPIRRN</sequence>
<accession>A0A132A1F2</accession>
<evidence type="ECO:0000313" key="3">
    <source>
        <dbReference type="Proteomes" id="UP000616769"/>
    </source>
</evidence>
<organism evidence="2 3">
    <name type="scientific">Sarcoptes scabiei</name>
    <name type="common">Itch mite</name>
    <name type="synonym">Acarus scabiei</name>
    <dbReference type="NCBI Taxonomy" id="52283"/>
    <lineage>
        <taxon>Eukaryota</taxon>
        <taxon>Metazoa</taxon>
        <taxon>Ecdysozoa</taxon>
        <taxon>Arthropoda</taxon>
        <taxon>Chelicerata</taxon>
        <taxon>Arachnida</taxon>
        <taxon>Acari</taxon>
        <taxon>Acariformes</taxon>
        <taxon>Sarcoptiformes</taxon>
        <taxon>Astigmata</taxon>
        <taxon>Psoroptidia</taxon>
        <taxon>Sarcoptoidea</taxon>
        <taxon>Sarcoptidae</taxon>
        <taxon>Sarcoptinae</taxon>
        <taxon>Sarcoptes</taxon>
    </lineage>
</organism>
<dbReference type="EMBL" id="JXLN01009946">
    <property type="protein sequence ID" value="KPM04764.1"/>
    <property type="molecule type" value="Genomic_DNA"/>
</dbReference>
<reference evidence="2 3" key="1">
    <citation type="journal article" date="2015" name="Parasit. Vectors">
        <title>Draft genome of the scabies mite.</title>
        <authorList>
            <person name="Rider S.D.Jr."/>
            <person name="Morgan M.S."/>
            <person name="Arlian L.G."/>
        </authorList>
    </citation>
    <scope>NUCLEOTIDE SEQUENCE [LARGE SCALE GENOMIC DNA]</scope>
    <source>
        <strain evidence="2">Arlian Lab</strain>
    </source>
</reference>
<evidence type="ECO:0000313" key="2">
    <source>
        <dbReference type="EMBL" id="KPM04764.1"/>
    </source>
</evidence>
<feature type="compositionally biased region" description="Polar residues" evidence="1">
    <location>
        <begin position="55"/>
        <end position="66"/>
    </location>
</feature>
<gene>
    <name evidence="2" type="ORF">QR98_0032180</name>
</gene>
<dbReference type="Proteomes" id="UP000616769">
    <property type="component" value="Unassembled WGS sequence"/>
</dbReference>
<comment type="caution">
    <text evidence="2">The sequence shown here is derived from an EMBL/GenBank/DDBJ whole genome shotgun (WGS) entry which is preliminary data.</text>
</comment>
<dbReference type="OrthoDB" id="296386at2759"/>
<feature type="compositionally biased region" description="Basic and acidic residues" evidence="1">
    <location>
        <begin position="67"/>
        <end position="77"/>
    </location>
</feature>
<feature type="compositionally biased region" description="Low complexity" evidence="1">
    <location>
        <begin position="86"/>
        <end position="100"/>
    </location>
</feature>